<feature type="domain" description="THUMP-like" evidence="1">
    <location>
        <begin position="341"/>
        <end position="412"/>
    </location>
</feature>
<keyword evidence="2" id="KW-0489">Methyltransferase</keyword>
<dbReference type="InterPro" id="IPR041497">
    <property type="entry name" value="Thump-like"/>
</dbReference>
<keyword evidence="2" id="KW-0808">Transferase</keyword>
<evidence type="ECO:0000313" key="2">
    <source>
        <dbReference type="EMBL" id="TQM65723.1"/>
    </source>
</evidence>
<dbReference type="GO" id="GO:0032259">
    <property type="term" value="P:methylation"/>
    <property type="evidence" value="ECO:0007669"/>
    <property type="project" value="UniProtKB-KW"/>
</dbReference>
<protein>
    <submittedName>
        <fullName evidence="2">Methyltransferase family protein</fullName>
    </submittedName>
</protein>
<dbReference type="AlphaFoldDB" id="A0A543I541"/>
<comment type="caution">
    <text evidence="2">The sequence shown here is derived from an EMBL/GenBank/DDBJ whole genome shotgun (WGS) entry which is preliminary data.</text>
</comment>
<keyword evidence="3" id="KW-1185">Reference proteome</keyword>
<accession>A0A543I541</accession>
<name>A0A543I541_9MICO</name>
<dbReference type="RefSeq" id="WP_141915600.1">
    <property type="nucleotide sequence ID" value="NZ_BAAAYS010000001.1"/>
</dbReference>
<dbReference type="GO" id="GO:0008168">
    <property type="term" value="F:methyltransferase activity"/>
    <property type="evidence" value="ECO:0007669"/>
    <property type="project" value="UniProtKB-KW"/>
</dbReference>
<dbReference type="Proteomes" id="UP000318331">
    <property type="component" value="Unassembled WGS sequence"/>
</dbReference>
<reference evidence="2 3" key="1">
    <citation type="submission" date="2019-06" db="EMBL/GenBank/DDBJ databases">
        <title>Sequencing the genomes of 1000 actinobacteria strains.</title>
        <authorList>
            <person name="Klenk H.-P."/>
        </authorList>
    </citation>
    <scope>NUCLEOTIDE SEQUENCE [LARGE SCALE GENOMIC DNA]</scope>
    <source>
        <strain evidence="2 3">DSM 18031</strain>
    </source>
</reference>
<sequence>MTDESTAPLWDELAFLGGEEGQALLTELAAAPGDDAVALVSRLRKRGLTPEQVSAAVSQAALRRKATGKFGPESAELFFTEAGLEQATRHTVADRHAARFATAGLTHVADLGCGIGADALALARAGLTVTAVERDEHTARVAALNLSRYPRARVITADAESGQIAALLTGRNGDLDGTVDAVFLDPARRTSGRRNTRRLTDPNDYSPSLTFALDLAERLPVGIKLGPGLDRELIPDAVEAQWVSVGGQVVEMGLWSGPLARPGIRRSALVTAGTTTHELAAAADATDAEVRDLGTYLYEPDGAVIRARLIGALAGQLTAGMLSESIAYLTGDTLVTTPFAAAFRVREVLPVRERDLKRALRERRIGTLEIKKRGVDIDPAELRTRLALRGPESATLIVTRMGEKRVALLADRVSAGNPVFSEA</sequence>
<dbReference type="OrthoDB" id="9810570at2"/>
<dbReference type="CDD" id="cd02440">
    <property type="entry name" value="AdoMet_MTases"/>
    <property type="match status" value="1"/>
</dbReference>
<dbReference type="Pfam" id="PF18096">
    <property type="entry name" value="Thump_like"/>
    <property type="match status" value="1"/>
</dbReference>
<dbReference type="Gene3D" id="3.40.50.150">
    <property type="entry name" value="Vaccinia Virus protein VP39"/>
    <property type="match status" value="1"/>
</dbReference>
<dbReference type="SUPFAM" id="SSF53335">
    <property type="entry name" value="S-adenosyl-L-methionine-dependent methyltransferases"/>
    <property type="match status" value="1"/>
</dbReference>
<evidence type="ECO:0000313" key="3">
    <source>
        <dbReference type="Proteomes" id="UP000318331"/>
    </source>
</evidence>
<organism evidence="2 3">
    <name type="scientific">Klugiella xanthotipulae</name>
    <dbReference type="NCBI Taxonomy" id="244735"/>
    <lineage>
        <taxon>Bacteria</taxon>
        <taxon>Bacillati</taxon>
        <taxon>Actinomycetota</taxon>
        <taxon>Actinomycetes</taxon>
        <taxon>Micrococcales</taxon>
        <taxon>Microbacteriaceae</taxon>
        <taxon>Klugiella</taxon>
    </lineage>
</organism>
<proteinExistence type="predicted"/>
<dbReference type="EMBL" id="VFPN01000001">
    <property type="protein sequence ID" value="TQM65723.1"/>
    <property type="molecule type" value="Genomic_DNA"/>
</dbReference>
<dbReference type="InterPro" id="IPR029063">
    <property type="entry name" value="SAM-dependent_MTases_sf"/>
</dbReference>
<gene>
    <name evidence="2" type="ORF">FB466_0535</name>
</gene>
<evidence type="ECO:0000259" key="1">
    <source>
        <dbReference type="Pfam" id="PF18096"/>
    </source>
</evidence>